<feature type="compositionally biased region" description="Basic and acidic residues" evidence="1">
    <location>
        <begin position="514"/>
        <end position="525"/>
    </location>
</feature>
<name>A0A2H4P878_9CAUD</name>
<dbReference type="InterPro" id="IPR021145">
    <property type="entry name" value="Portal_protein_SPP1_Gp6-like"/>
</dbReference>
<feature type="compositionally biased region" description="Polar residues" evidence="1">
    <location>
        <begin position="496"/>
        <end position="512"/>
    </location>
</feature>
<evidence type="ECO:0000313" key="3">
    <source>
        <dbReference type="Proteomes" id="UP000241822"/>
    </source>
</evidence>
<sequence length="525" mass="59147">MKFSGMGITPGESIDVNNENRVVDSIVGRLFDELEGRIDDLAEEQAYMEGAPLGNEFEPGKDKEFNGMEQLRDMSRNNYARLVVSAVTNKCGIEGFRTAAANDEYGDSRVDELFDRDDMGFAIQDAIEIASAYRRAYLYVDPKTTRQRVIPTTNAAVLMDVADEPVAGIVLRRDKILDRDVMQVYIRNINEDTGIAEGSPRLYTATRDHNNYAYISKRGIVLTSSDSEVPLDRNIGHGWVWWKEEAVSSTTRIPLTVLKNKDGKSEFSNVTDTINRLNHMIFQRVIVATMQAFRQRAIKGNFPKYDNKGNEIDYADLFEAGPARMWQLPEGADIWESSTTEYSGLLEAVKADERALGAQTSTPMNYFSDSVNNSAEGAATQKESYYDRVEDRRRRFGSRLRRHVSILMEVNGEDERSRIEELEVIWKPVESLTLSERSAAYASLRGNGLSIKTALREGMQMKPREIQRAMDELLEDQLRKAFTEPNNGPTPLAKAQNGNQTKASKVGNNSETLVKAREEGRKANQ</sequence>
<dbReference type="Proteomes" id="UP000241822">
    <property type="component" value="Segment"/>
</dbReference>
<organism evidence="2 3">
    <name type="scientific">Corynebacterium phage C3PO</name>
    <dbReference type="NCBI Taxonomy" id="2047868"/>
    <lineage>
        <taxon>Viruses</taxon>
        <taxon>Duplodnaviria</taxon>
        <taxon>Heunggongvirae</taxon>
        <taxon>Uroviricota</taxon>
        <taxon>Caudoviricetes</taxon>
        <taxon>Zierdtviridae</taxon>
        <taxon>Toshachvirinae</taxon>
        <taxon>Ceetrepovirus</taxon>
        <taxon>Ceetrepovirus C3PO</taxon>
        <taxon>Corynebacterium virus C3PO</taxon>
    </lineage>
</organism>
<dbReference type="EMBL" id="MG198776">
    <property type="protein sequence ID" value="ATW58442.1"/>
    <property type="molecule type" value="Genomic_DNA"/>
</dbReference>
<keyword evidence="3" id="KW-1185">Reference proteome</keyword>
<protein>
    <submittedName>
        <fullName evidence="2">Portal protein</fullName>
    </submittedName>
</protein>
<dbReference type="Pfam" id="PF05133">
    <property type="entry name" value="SPP1_portal"/>
    <property type="match status" value="1"/>
</dbReference>
<evidence type="ECO:0000256" key="1">
    <source>
        <dbReference type="SAM" id="MobiDB-lite"/>
    </source>
</evidence>
<accession>A0A2H4P878</accession>
<gene>
    <name evidence="2" type="ORF">SEA_C3PO_13</name>
</gene>
<evidence type="ECO:0000313" key="2">
    <source>
        <dbReference type="EMBL" id="ATW58442.1"/>
    </source>
</evidence>
<feature type="region of interest" description="Disordered" evidence="1">
    <location>
        <begin position="482"/>
        <end position="525"/>
    </location>
</feature>
<dbReference type="OrthoDB" id="2133at10239"/>
<reference evidence="2 3" key="1">
    <citation type="submission" date="2017-10" db="EMBL/GenBank/DDBJ databases">
        <authorList>
            <person name="Almansoob K.M."/>
            <person name="Barra A."/>
            <person name="Canlas S.M."/>
            <person name="Chawla N."/>
            <person name="Johnson B.N."/>
            <person name="Kuhl M.D."/>
            <person name="Lin J.Y."/>
            <person name="Patel D.V."/>
            <person name="Reddy A.G."/>
            <person name="Sobol L."/>
            <person name="Solorzano-Papili D."/>
            <person name="Monti D.L."/>
            <person name="Stoner T.H."/>
            <person name="Garlena R.A."/>
            <person name="Russell D.A."/>
            <person name="Pope W.H."/>
            <person name="Jacobs-Sera D."/>
            <person name="Hatfull G.F."/>
        </authorList>
    </citation>
    <scope>NUCLEOTIDE SEQUENCE [LARGE SCALE GENOMIC DNA]</scope>
</reference>
<proteinExistence type="predicted"/>